<dbReference type="EMBL" id="MPUH01001924">
    <property type="protein sequence ID" value="OMJ65834.1"/>
    <property type="molecule type" value="Genomic_DNA"/>
</dbReference>
<accession>A0A1R2AMT7</accession>
<reference evidence="1 2" key="1">
    <citation type="submission" date="2016-11" db="EMBL/GenBank/DDBJ databases">
        <title>The macronuclear genome of Stentor coeruleus: a giant cell with tiny introns.</title>
        <authorList>
            <person name="Slabodnick M."/>
            <person name="Ruby J.G."/>
            <person name="Reiff S.B."/>
            <person name="Swart E.C."/>
            <person name="Gosai S."/>
            <person name="Prabakaran S."/>
            <person name="Witkowska E."/>
            <person name="Larue G.E."/>
            <person name="Fisher S."/>
            <person name="Freeman R.M."/>
            <person name="Gunawardena J."/>
            <person name="Chu W."/>
            <person name="Stover N.A."/>
            <person name="Gregory B.D."/>
            <person name="Nowacki M."/>
            <person name="Derisi J."/>
            <person name="Roy S.W."/>
            <person name="Marshall W.F."/>
            <person name="Sood P."/>
        </authorList>
    </citation>
    <scope>NUCLEOTIDE SEQUENCE [LARGE SCALE GENOMIC DNA]</scope>
    <source>
        <strain evidence="1">WM001</strain>
    </source>
</reference>
<evidence type="ECO:0000313" key="2">
    <source>
        <dbReference type="Proteomes" id="UP000187209"/>
    </source>
</evidence>
<name>A0A1R2AMT7_9CILI</name>
<organism evidence="1 2">
    <name type="scientific">Stentor coeruleus</name>
    <dbReference type="NCBI Taxonomy" id="5963"/>
    <lineage>
        <taxon>Eukaryota</taxon>
        <taxon>Sar</taxon>
        <taxon>Alveolata</taxon>
        <taxon>Ciliophora</taxon>
        <taxon>Postciliodesmatophora</taxon>
        <taxon>Heterotrichea</taxon>
        <taxon>Heterotrichida</taxon>
        <taxon>Stentoridae</taxon>
        <taxon>Stentor</taxon>
    </lineage>
</organism>
<keyword evidence="2" id="KW-1185">Reference proteome</keyword>
<dbReference type="AlphaFoldDB" id="A0A1R2AMT7"/>
<dbReference type="Proteomes" id="UP000187209">
    <property type="component" value="Unassembled WGS sequence"/>
</dbReference>
<comment type="caution">
    <text evidence="1">The sequence shown here is derived from an EMBL/GenBank/DDBJ whole genome shotgun (WGS) entry which is preliminary data.</text>
</comment>
<proteinExistence type="predicted"/>
<sequence>MDEKCCICNLDLSKLEFFDRLIHTNSCLDQELSKEQIQDDTFETQKNTKLDLEPESPTSDEVYDYTGMPDYANMPKKDLKKHLGNYGMKKTLDTKLARIVLKETWLYINHGIYPKFLSKLTCK</sequence>
<dbReference type="OrthoDB" id="10539239at2759"/>
<evidence type="ECO:0000313" key="1">
    <source>
        <dbReference type="EMBL" id="OMJ65834.1"/>
    </source>
</evidence>
<gene>
    <name evidence="1" type="ORF">SteCoe_37553</name>
</gene>
<protein>
    <submittedName>
        <fullName evidence="1">Uncharacterized protein</fullName>
    </submittedName>
</protein>